<protein>
    <recommendedName>
        <fullName evidence="3">Tryptophan synthase subunit beta like protein</fullName>
    </recommendedName>
</protein>
<evidence type="ECO:0000313" key="2">
    <source>
        <dbReference type="Proteomes" id="UP001061302"/>
    </source>
</evidence>
<evidence type="ECO:0008006" key="3">
    <source>
        <dbReference type="Google" id="ProtNLM"/>
    </source>
</evidence>
<evidence type="ECO:0000313" key="1">
    <source>
        <dbReference type="EMBL" id="UXY14241.1"/>
    </source>
</evidence>
<organism evidence="1 2">
    <name type="scientific">Chitiniphilus purpureus</name>
    <dbReference type="NCBI Taxonomy" id="2981137"/>
    <lineage>
        <taxon>Bacteria</taxon>
        <taxon>Pseudomonadati</taxon>
        <taxon>Pseudomonadota</taxon>
        <taxon>Betaproteobacteria</taxon>
        <taxon>Neisseriales</taxon>
        <taxon>Chitinibacteraceae</taxon>
        <taxon>Chitiniphilus</taxon>
    </lineage>
</organism>
<accession>A0ABY6DMB4</accession>
<dbReference type="Proteomes" id="UP001061302">
    <property type="component" value="Chromosome"/>
</dbReference>
<gene>
    <name evidence="1" type="ORF">N8I74_13060</name>
</gene>
<keyword evidence="2" id="KW-1185">Reference proteome</keyword>
<reference evidence="1" key="1">
    <citation type="submission" date="2022-10" db="EMBL/GenBank/DDBJ databases">
        <title>Chitiniphilus purpureus sp. nov., a novel chitin-degrading bacterium isolated from crawfish pond sediment.</title>
        <authorList>
            <person name="Li K."/>
        </authorList>
    </citation>
    <scope>NUCLEOTIDE SEQUENCE</scope>
    <source>
        <strain evidence="1">CD1</strain>
    </source>
</reference>
<sequence>MPYVRRNSDGRIVALFEHQEHPAQEFLSQGSPEVLGFLGVAGGGDAFSALDNDFVRVIEDLIDVLMQKNLLALTDLPAEAQVKLLARRRLRQDLKGPSILLDDNDVI</sequence>
<proteinExistence type="predicted"/>
<dbReference type="EMBL" id="CP106753">
    <property type="protein sequence ID" value="UXY14241.1"/>
    <property type="molecule type" value="Genomic_DNA"/>
</dbReference>
<name>A0ABY6DMB4_9NEIS</name>
<dbReference type="RefSeq" id="WP_263123541.1">
    <property type="nucleotide sequence ID" value="NZ_CP106753.1"/>
</dbReference>